<proteinExistence type="predicted"/>
<evidence type="ECO:0000313" key="3">
    <source>
        <dbReference type="Proteomes" id="UP000799441"/>
    </source>
</evidence>
<comment type="caution">
    <text evidence="2">The sequence shown here is derived from an EMBL/GenBank/DDBJ whole genome shotgun (WGS) entry which is preliminary data.</text>
</comment>
<organism evidence="2 3">
    <name type="scientific">Polychaeton citri CBS 116435</name>
    <dbReference type="NCBI Taxonomy" id="1314669"/>
    <lineage>
        <taxon>Eukaryota</taxon>
        <taxon>Fungi</taxon>
        <taxon>Dikarya</taxon>
        <taxon>Ascomycota</taxon>
        <taxon>Pezizomycotina</taxon>
        <taxon>Dothideomycetes</taxon>
        <taxon>Dothideomycetidae</taxon>
        <taxon>Capnodiales</taxon>
        <taxon>Capnodiaceae</taxon>
        <taxon>Polychaeton</taxon>
    </lineage>
</organism>
<dbReference type="Proteomes" id="UP000799441">
    <property type="component" value="Unassembled WGS sequence"/>
</dbReference>
<evidence type="ECO:0000313" key="2">
    <source>
        <dbReference type="EMBL" id="KAF2725642.1"/>
    </source>
</evidence>
<dbReference type="EMBL" id="MU003767">
    <property type="protein sequence ID" value="KAF2725642.1"/>
    <property type="molecule type" value="Genomic_DNA"/>
</dbReference>
<keyword evidence="3" id="KW-1185">Reference proteome</keyword>
<feature type="compositionally biased region" description="Basic and acidic residues" evidence="1">
    <location>
        <begin position="37"/>
        <end position="63"/>
    </location>
</feature>
<name>A0A9P4QE87_9PEZI</name>
<dbReference type="AlphaFoldDB" id="A0A9P4QE87"/>
<sequence length="179" mass="19414">MRRGVWLSCMPIDGWGRKFAVLASDGGSSTAASSPRMGDRRRWEAEMDTHTEGETQGQRDRRTGPQQVRPTKPLCPGEPPCETLGRDPRPRWPESGIPHIAAIQQEAAGSRSDRQTGKAGVNASGVARWCGGCRMQVSLEMNGIGEGRSVVWLAWCTWEMCVACVTVVVIGVQLGGCAY</sequence>
<feature type="compositionally biased region" description="Low complexity" evidence="1">
    <location>
        <begin position="25"/>
        <end position="34"/>
    </location>
</feature>
<evidence type="ECO:0000256" key="1">
    <source>
        <dbReference type="SAM" id="MobiDB-lite"/>
    </source>
</evidence>
<reference evidence="2" key="1">
    <citation type="journal article" date="2020" name="Stud. Mycol.">
        <title>101 Dothideomycetes genomes: a test case for predicting lifestyles and emergence of pathogens.</title>
        <authorList>
            <person name="Haridas S."/>
            <person name="Albert R."/>
            <person name="Binder M."/>
            <person name="Bloem J."/>
            <person name="Labutti K."/>
            <person name="Salamov A."/>
            <person name="Andreopoulos B."/>
            <person name="Baker S."/>
            <person name="Barry K."/>
            <person name="Bills G."/>
            <person name="Bluhm B."/>
            <person name="Cannon C."/>
            <person name="Castanera R."/>
            <person name="Culley D."/>
            <person name="Daum C."/>
            <person name="Ezra D."/>
            <person name="Gonzalez J."/>
            <person name="Henrissat B."/>
            <person name="Kuo A."/>
            <person name="Liang C."/>
            <person name="Lipzen A."/>
            <person name="Lutzoni F."/>
            <person name="Magnuson J."/>
            <person name="Mondo S."/>
            <person name="Nolan M."/>
            <person name="Ohm R."/>
            <person name="Pangilinan J."/>
            <person name="Park H.-J."/>
            <person name="Ramirez L."/>
            <person name="Alfaro M."/>
            <person name="Sun H."/>
            <person name="Tritt A."/>
            <person name="Yoshinaga Y."/>
            <person name="Zwiers L.-H."/>
            <person name="Turgeon B."/>
            <person name="Goodwin S."/>
            <person name="Spatafora J."/>
            <person name="Crous P."/>
            <person name="Grigoriev I."/>
        </authorList>
    </citation>
    <scope>NUCLEOTIDE SEQUENCE</scope>
    <source>
        <strain evidence="2">CBS 116435</strain>
    </source>
</reference>
<gene>
    <name evidence="2" type="ORF">K431DRAFT_81353</name>
</gene>
<feature type="region of interest" description="Disordered" evidence="1">
    <location>
        <begin position="25"/>
        <end position="93"/>
    </location>
</feature>
<accession>A0A9P4QE87</accession>
<protein>
    <submittedName>
        <fullName evidence="2">Uncharacterized protein</fullName>
    </submittedName>
</protein>